<evidence type="ECO:0000256" key="5">
    <source>
        <dbReference type="HAMAP-Rule" id="MF_00902"/>
    </source>
</evidence>
<dbReference type="Pfam" id="PF00902">
    <property type="entry name" value="TatC"/>
    <property type="match status" value="1"/>
</dbReference>
<feature type="transmembrane region" description="Helical" evidence="5">
    <location>
        <begin position="221"/>
        <end position="237"/>
    </location>
</feature>
<dbReference type="GO" id="GO:0065002">
    <property type="term" value="P:intracellular protein transmembrane transport"/>
    <property type="evidence" value="ECO:0007669"/>
    <property type="project" value="TreeGrafter"/>
</dbReference>
<sequence>MLETTNEKEADSKNSMDDDPALDNQYTEETQETEAAVGSMSLIDHLQELRRRLIIMIAAVAVGSTVSYFFAKELVQVITAPAGKLYYMNPAEAFFAYLKVSIFAGLLLALPIVMYQLWAFIVPAMTNNERKAGIVLVPASILLFFIGLTFSYYLVLPAGLKFFMGFATESLQPLFSLGEYLSFVISFLLPFGFIFELPLFILVLAKLGIINSVFLQSKRKMILVLSFVIGAFISPTPDVFSQTMVAIPMVLLYEISLLVVKYILRK</sequence>
<keyword evidence="5" id="KW-0811">Translocation</keyword>
<dbReference type="AlphaFoldDB" id="A0A348AFK2"/>
<comment type="function">
    <text evidence="5">Part of the twin-arginine translocation (Tat) system that transports large folded proteins containing a characteristic twin-arginine motif in their signal peptide across membranes.</text>
</comment>
<organism evidence="7 8">
    <name type="scientific">Methylomusa anaerophila</name>
    <dbReference type="NCBI Taxonomy" id="1930071"/>
    <lineage>
        <taxon>Bacteria</taxon>
        <taxon>Bacillati</taxon>
        <taxon>Bacillota</taxon>
        <taxon>Negativicutes</taxon>
        <taxon>Selenomonadales</taxon>
        <taxon>Sporomusaceae</taxon>
        <taxon>Methylomusa</taxon>
    </lineage>
</organism>
<keyword evidence="5" id="KW-1003">Cell membrane</keyword>
<dbReference type="NCBIfam" id="TIGR00945">
    <property type="entry name" value="tatC"/>
    <property type="match status" value="1"/>
</dbReference>
<feature type="transmembrane region" description="Helical" evidence="5">
    <location>
        <begin position="94"/>
        <end position="121"/>
    </location>
</feature>
<evidence type="ECO:0000313" key="7">
    <source>
        <dbReference type="EMBL" id="BBB89850.1"/>
    </source>
</evidence>
<keyword evidence="5" id="KW-0813">Transport</keyword>
<dbReference type="Proteomes" id="UP000276437">
    <property type="component" value="Chromosome"/>
</dbReference>
<name>A0A348AFK2_9FIRM</name>
<evidence type="ECO:0000256" key="6">
    <source>
        <dbReference type="SAM" id="MobiDB-lite"/>
    </source>
</evidence>
<feature type="transmembrane region" description="Helical" evidence="5">
    <location>
        <begin position="243"/>
        <end position="264"/>
    </location>
</feature>
<dbReference type="PRINTS" id="PR01840">
    <property type="entry name" value="TATCFAMILY"/>
</dbReference>
<feature type="transmembrane region" description="Helical" evidence="5">
    <location>
        <begin position="133"/>
        <end position="155"/>
    </location>
</feature>
<feature type="transmembrane region" description="Helical" evidence="5">
    <location>
        <begin position="180"/>
        <end position="209"/>
    </location>
</feature>
<dbReference type="KEGG" id="mana:MAMMFC1_00484"/>
<accession>A0A348AFK2</accession>
<proteinExistence type="inferred from homology"/>
<comment type="subunit">
    <text evidence="5">Forms a complex with TatA.</text>
</comment>
<keyword evidence="4 5" id="KW-0472">Membrane</keyword>
<keyword evidence="8" id="KW-1185">Reference proteome</keyword>
<dbReference type="GO" id="GO:0033281">
    <property type="term" value="C:TAT protein transport complex"/>
    <property type="evidence" value="ECO:0007669"/>
    <property type="project" value="UniProtKB-UniRule"/>
</dbReference>
<keyword evidence="5" id="KW-0653">Protein transport</keyword>
<keyword evidence="3 5" id="KW-1133">Transmembrane helix</keyword>
<gene>
    <name evidence="5 7" type="primary">tatC</name>
    <name evidence="7" type="ORF">MAMMFC1_00484</name>
</gene>
<protein>
    <recommendedName>
        <fullName evidence="5">Sec-independent protein translocase protein TatC</fullName>
    </recommendedName>
</protein>
<feature type="transmembrane region" description="Helical" evidence="5">
    <location>
        <begin position="53"/>
        <end position="71"/>
    </location>
</feature>
<feature type="compositionally biased region" description="Basic and acidic residues" evidence="6">
    <location>
        <begin position="1"/>
        <end position="16"/>
    </location>
</feature>
<dbReference type="EMBL" id="AP018449">
    <property type="protein sequence ID" value="BBB89850.1"/>
    <property type="molecule type" value="Genomic_DNA"/>
</dbReference>
<evidence type="ECO:0000256" key="3">
    <source>
        <dbReference type="ARBA" id="ARBA00022989"/>
    </source>
</evidence>
<comment type="similarity">
    <text evidence="5">Belongs to the TatC family.</text>
</comment>
<evidence type="ECO:0000256" key="4">
    <source>
        <dbReference type="ARBA" id="ARBA00023136"/>
    </source>
</evidence>
<dbReference type="PANTHER" id="PTHR30371">
    <property type="entry name" value="SEC-INDEPENDENT PROTEIN TRANSLOCASE PROTEIN TATC"/>
    <property type="match status" value="1"/>
</dbReference>
<dbReference type="GO" id="GO:0043953">
    <property type="term" value="P:protein transport by the Tat complex"/>
    <property type="evidence" value="ECO:0007669"/>
    <property type="project" value="UniProtKB-UniRule"/>
</dbReference>
<dbReference type="GO" id="GO:0009977">
    <property type="term" value="F:proton motive force dependent protein transmembrane transporter activity"/>
    <property type="evidence" value="ECO:0007669"/>
    <property type="project" value="TreeGrafter"/>
</dbReference>
<comment type="subcellular location">
    <subcellularLocation>
        <location evidence="5">Cell membrane</location>
        <topology evidence="5">Multi-pass membrane protein</topology>
    </subcellularLocation>
    <subcellularLocation>
        <location evidence="1">Membrane</location>
        <topology evidence="1">Multi-pass membrane protein</topology>
    </subcellularLocation>
</comment>
<feature type="region of interest" description="Disordered" evidence="6">
    <location>
        <begin position="1"/>
        <end position="32"/>
    </location>
</feature>
<evidence type="ECO:0000313" key="8">
    <source>
        <dbReference type="Proteomes" id="UP000276437"/>
    </source>
</evidence>
<dbReference type="InterPro" id="IPR002033">
    <property type="entry name" value="TatC"/>
</dbReference>
<keyword evidence="2 5" id="KW-0812">Transmembrane</keyword>
<reference evidence="7 8" key="1">
    <citation type="journal article" date="2018" name="Int. J. Syst. Evol. Microbiol.">
        <title>Methylomusa anaerophila gen. nov., sp. nov., an anaerobic methanol-utilizing bacterium isolated from a microbial fuel cell.</title>
        <authorList>
            <person name="Amano N."/>
            <person name="Yamamuro A."/>
            <person name="Miyahara M."/>
            <person name="Kouzuma A."/>
            <person name="Abe T."/>
            <person name="Watanabe K."/>
        </authorList>
    </citation>
    <scope>NUCLEOTIDE SEQUENCE [LARGE SCALE GENOMIC DNA]</scope>
    <source>
        <strain evidence="7 8">MMFC1</strain>
    </source>
</reference>
<dbReference type="RefSeq" id="WP_232035624.1">
    <property type="nucleotide sequence ID" value="NZ_AP018449.1"/>
</dbReference>
<dbReference type="PANTHER" id="PTHR30371:SF0">
    <property type="entry name" value="SEC-INDEPENDENT PROTEIN TRANSLOCASE PROTEIN TATC, CHLOROPLASTIC-RELATED"/>
    <property type="match status" value="1"/>
</dbReference>
<dbReference type="HAMAP" id="MF_00902">
    <property type="entry name" value="TatC"/>
    <property type="match status" value="1"/>
</dbReference>
<evidence type="ECO:0000256" key="1">
    <source>
        <dbReference type="ARBA" id="ARBA00004141"/>
    </source>
</evidence>
<evidence type="ECO:0000256" key="2">
    <source>
        <dbReference type="ARBA" id="ARBA00022692"/>
    </source>
</evidence>